<feature type="region of interest" description="Disordered" evidence="1">
    <location>
        <begin position="66"/>
        <end position="133"/>
    </location>
</feature>
<dbReference type="InterPro" id="IPR016024">
    <property type="entry name" value="ARM-type_fold"/>
</dbReference>
<comment type="caution">
    <text evidence="2">The sequence shown here is derived from an EMBL/GenBank/DDBJ whole genome shotgun (WGS) entry which is preliminary data.</text>
</comment>
<dbReference type="SUPFAM" id="SSF48371">
    <property type="entry name" value="ARM repeat"/>
    <property type="match status" value="1"/>
</dbReference>
<protein>
    <submittedName>
        <fullName evidence="2">Uncharacterized protein</fullName>
    </submittedName>
</protein>
<dbReference type="AlphaFoldDB" id="A0A1R2BKA7"/>
<name>A0A1R2BKA7_9CILI</name>
<evidence type="ECO:0000313" key="3">
    <source>
        <dbReference type="Proteomes" id="UP000187209"/>
    </source>
</evidence>
<evidence type="ECO:0000256" key="1">
    <source>
        <dbReference type="SAM" id="MobiDB-lite"/>
    </source>
</evidence>
<proteinExistence type="predicted"/>
<keyword evidence="3" id="KW-1185">Reference proteome</keyword>
<gene>
    <name evidence="2" type="ORF">SteCoe_23263</name>
</gene>
<dbReference type="Proteomes" id="UP000187209">
    <property type="component" value="Unassembled WGS sequence"/>
</dbReference>
<feature type="compositionally biased region" description="Polar residues" evidence="1">
    <location>
        <begin position="114"/>
        <end position="123"/>
    </location>
</feature>
<sequence>MSDAESKIKSLKESLRVREKELLAVFKELDHYRRKCTKLKLLLIKEKASRNSTVELAEAEEPVLPQKRQEIDEKPVESQVIKKSKLEHDEEDGEIKEMTKSKPQAQKKVKKTPNNKSIESLPSTLEKDISTPNTSDILYPEEGNNAKVQMSVKNPSPKPQTRSKSMVKVPQIPAPPAPVLTPGPVISPGLKSSAISPPAKKSVAYNQPYSIEQTQFDFTGNPTKPQPVSFPSAPPIIQKPPQIIKLKELFEIAKKQYMSDFDFNMNHLSLIADVLKTLDPENAACCLINEITENSFLFSPSDALSFLYGVMKELVRNKDWDRKFLNSFKEFYVKNPRSIAFAGKNSKLPGFKYVVSTLQDVLHTCFMILCQQAEYSDLISKLLAKLIAKKNIGLVKTTFKYWEEIANKDYAISIFYRLAYVEENPLNLIQELSNKSTTTDESMQNKIYLALKTIFRYITVEVAYNCYTTFLWPSLNTNKNSFTRTLVIKMIAILYQEIEKDGTKKVHNTLRSQLEEILTDGEMKIFSGSDQIIAAKALEKIGCQSRVLTNWKKSHPKLA</sequence>
<accession>A0A1R2BKA7</accession>
<dbReference type="EMBL" id="MPUH01000588">
    <property type="protein sequence ID" value="OMJ77188.1"/>
    <property type="molecule type" value="Genomic_DNA"/>
</dbReference>
<organism evidence="2 3">
    <name type="scientific">Stentor coeruleus</name>
    <dbReference type="NCBI Taxonomy" id="5963"/>
    <lineage>
        <taxon>Eukaryota</taxon>
        <taxon>Sar</taxon>
        <taxon>Alveolata</taxon>
        <taxon>Ciliophora</taxon>
        <taxon>Postciliodesmatophora</taxon>
        <taxon>Heterotrichea</taxon>
        <taxon>Heterotrichida</taxon>
        <taxon>Stentoridae</taxon>
        <taxon>Stentor</taxon>
    </lineage>
</organism>
<feature type="compositionally biased region" description="Basic and acidic residues" evidence="1">
    <location>
        <begin position="67"/>
        <end position="76"/>
    </location>
</feature>
<reference evidence="2 3" key="1">
    <citation type="submission" date="2016-11" db="EMBL/GenBank/DDBJ databases">
        <title>The macronuclear genome of Stentor coeruleus: a giant cell with tiny introns.</title>
        <authorList>
            <person name="Slabodnick M."/>
            <person name="Ruby J.G."/>
            <person name="Reiff S.B."/>
            <person name="Swart E.C."/>
            <person name="Gosai S."/>
            <person name="Prabakaran S."/>
            <person name="Witkowska E."/>
            <person name="Larue G.E."/>
            <person name="Fisher S."/>
            <person name="Freeman R.M."/>
            <person name="Gunawardena J."/>
            <person name="Chu W."/>
            <person name="Stover N.A."/>
            <person name="Gregory B.D."/>
            <person name="Nowacki M."/>
            <person name="Derisi J."/>
            <person name="Roy S.W."/>
            <person name="Marshall W.F."/>
            <person name="Sood P."/>
        </authorList>
    </citation>
    <scope>NUCLEOTIDE SEQUENCE [LARGE SCALE GENOMIC DNA]</scope>
    <source>
        <strain evidence="2">WM001</strain>
    </source>
</reference>
<evidence type="ECO:0000313" key="2">
    <source>
        <dbReference type="EMBL" id="OMJ77188.1"/>
    </source>
</evidence>